<feature type="domain" description="Core Histone H2A/H2B/H3" evidence="8">
    <location>
        <begin position="39"/>
        <end position="69"/>
    </location>
</feature>
<dbReference type="PANTHER" id="PTHR45810:SF17">
    <property type="entry name" value="HISTONE H3-LIKE CENTROMERIC PROTEIN A"/>
    <property type="match status" value="1"/>
</dbReference>
<comment type="similarity">
    <text evidence="3">Belongs to the histone H3 family.</text>
</comment>
<keyword evidence="4" id="KW-0158">Chromosome</keyword>
<dbReference type="Gene3D" id="1.10.20.10">
    <property type="entry name" value="Histone, subunit A"/>
    <property type="match status" value="1"/>
</dbReference>
<dbReference type="PANTHER" id="PTHR45810">
    <property type="entry name" value="HISTONE H3.2"/>
    <property type="match status" value="1"/>
</dbReference>
<evidence type="ECO:0000256" key="1">
    <source>
        <dbReference type="ARBA" id="ARBA00004123"/>
    </source>
</evidence>
<evidence type="ECO:0000256" key="2">
    <source>
        <dbReference type="ARBA" id="ARBA00004286"/>
    </source>
</evidence>
<evidence type="ECO:0000256" key="4">
    <source>
        <dbReference type="ARBA" id="ARBA00022454"/>
    </source>
</evidence>
<name>A0A3B4AK19_9GOBI</name>
<dbReference type="InterPro" id="IPR009072">
    <property type="entry name" value="Histone-fold"/>
</dbReference>
<evidence type="ECO:0000259" key="8">
    <source>
        <dbReference type="Pfam" id="PF00125"/>
    </source>
</evidence>
<keyword evidence="7" id="KW-0544">Nucleosome core</keyword>
<dbReference type="AlphaFoldDB" id="A0A3B4AK19"/>
<protein>
    <recommendedName>
        <fullName evidence="8">Core Histone H2A/H2B/H3 domain-containing protein</fullName>
    </recommendedName>
</protein>
<evidence type="ECO:0000313" key="9">
    <source>
        <dbReference type="Ensembl" id="ENSPMGP00000017035.1"/>
    </source>
</evidence>
<dbReference type="STRING" id="409849.ENSPMGP00000017035"/>
<organism evidence="9 10">
    <name type="scientific">Periophthalmus magnuspinnatus</name>
    <dbReference type="NCBI Taxonomy" id="409849"/>
    <lineage>
        <taxon>Eukaryota</taxon>
        <taxon>Metazoa</taxon>
        <taxon>Chordata</taxon>
        <taxon>Craniata</taxon>
        <taxon>Vertebrata</taxon>
        <taxon>Euteleostomi</taxon>
        <taxon>Actinopterygii</taxon>
        <taxon>Neopterygii</taxon>
        <taxon>Teleostei</taxon>
        <taxon>Neoteleostei</taxon>
        <taxon>Acanthomorphata</taxon>
        <taxon>Gobiaria</taxon>
        <taxon>Gobiiformes</taxon>
        <taxon>Gobioidei</taxon>
        <taxon>Gobiidae</taxon>
        <taxon>Oxudercinae</taxon>
        <taxon>Periophthalmus</taxon>
    </lineage>
</organism>
<dbReference type="Ensembl" id="ENSPMGT00000018190.1">
    <property type="protein sequence ID" value="ENSPMGP00000017035.1"/>
    <property type="gene ID" value="ENSPMGG00000013959.1"/>
</dbReference>
<dbReference type="GO" id="GO:0030527">
    <property type="term" value="F:structural constituent of chromatin"/>
    <property type="evidence" value="ECO:0007669"/>
    <property type="project" value="InterPro"/>
</dbReference>
<dbReference type="Pfam" id="PF00125">
    <property type="entry name" value="Histone"/>
    <property type="match status" value="1"/>
</dbReference>
<evidence type="ECO:0000256" key="5">
    <source>
        <dbReference type="ARBA" id="ARBA00023125"/>
    </source>
</evidence>
<sequence length="78" mass="9247">MAKHKQTYHKRKTLLTCTFFSEPQVKATKTNPKKRRFRPGTKALMEIRKQQKSSELLIKKRPFSRLVRQDGLKHHCIG</sequence>
<evidence type="ECO:0000256" key="6">
    <source>
        <dbReference type="ARBA" id="ARBA00023242"/>
    </source>
</evidence>
<dbReference type="SUPFAM" id="SSF47113">
    <property type="entry name" value="Histone-fold"/>
    <property type="match status" value="1"/>
</dbReference>
<dbReference type="InterPro" id="IPR007125">
    <property type="entry name" value="H2A/H2B/H3"/>
</dbReference>
<evidence type="ECO:0000256" key="3">
    <source>
        <dbReference type="ARBA" id="ARBA00010343"/>
    </source>
</evidence>
<dbReference type="InterPro" id="IPR000164">
    <property type="entry name" value="Histone_H3/CENP-A"/>
</dbReference>
<evidence type="ECO:0000313" key="10">
    <source>
        <dbReference type="Proteomes" id="UP000261520"/>
    </source>
</evidence>
<dbReference type="GO" id="GO:0005634">
    <property type="term" value="C:nucleus"/>
    <property type="evidence" value="ECO:0007669"/>
    <property type="project" value="UniProtKB-SubCell"/>
</dbReference>
<comment type="subcellular location">
    <subcellularLocation>
        <location evidence="2">Chromosome</location>
    </subcellularLocation>
    <subcellularLocation>
        <location evidence="1">Nucleus</location>
    </subcellularLocation>
</comment>
<dbReference type="GO" id="GO:0000786">
    <property type="term" value="C:nucleosome"/>
    <property type="evidence" value="ECO:0007669"/>
    <property type="project" value="UniProtKB-KW"/>
</dbReference>
<dbReference type="GO" id="GO:0046982">
    <property type="term" value="F:protein heterodimerization activity"/>
    <property type="evidence" value="ECO:0007669"/>
    <property type="project" value="InterPro"/>
</dbReference>
<proteinExistence type="inferred from homology"/>
<reference evidence="9" key="1">
    <citation type="submission" date="2025-08" db="UniProtKB">
        <authorList>
            <consortium name="Ensembl"/>
        </authorList>
    </citation>
    <scope>IDENTIFICATION</scope>
</reference>
<keyword evidence="5" id="KW-0238">DNA-binding</keyword>
<dbReference type="Proteomes" id="UP000261520">
    <property type="component" value="Unplaced"/>
</dbReference>
<keyword evidence="10" id="KW-1185">Reference proteome</keyword>
<keyword evidence="6" id="KW-0539">Nucleus</keyword>
<dbReference type="GO" id="GO:0003677">
    <property type="term" value="F:DNA binding"/>
    <property type="evidence" value="ECO:0007669"/>
    <property type="project" value="UniProtKB-KW"/>
</dbReference>
<reference evidence="9" key="2">
    <citation type="submission" date="2025-09" db="UniProtKB">
        <authorList>
            <consortium name="Ensembl"/>
        </authorList>
    </citation>
    <scope>IDENTIFICATION</scope>
</reference>
<evidence type="ECO:0000256" key="7">
    <source>
        <dbReference type="ARBA" id="ARBA00023269"/>
    </source>
</evidence>
<accession>A0A3B4AK19</accession>
<dbReference type="PRINTS" id="PR00622">
    <property type="entry name" value="HISTONEH3"/>
</dbReference>